<protein>
    <submittedName>
        <fullName evidence="1">Uncharacterized protein</fullName>
    </submittedName>
</protein>
<accession>A0A0C9W461</accession>
<reference evidence="1 2" key="1">
    <citation type="submission" date="2014-06" db="EMBL/GenBank/DDBJ databases">
        <title>Evolutionary Origins and Diversification of the Mycorrhizal Mutualists.</title>
        <authorList>
            <consortium name="DOE Joint Genome Institute"/>
            <consortium name="Mycorrhizal Genomics Consortium"/>
            <person name="Kohler A."/>
            <person name="Kuo A."/>
            <person name="Nagy L.G."/>
            <person name="Floudas D."/>
            <person name="Copeland A."/>
            <person name="Barry K.W."/>
            <person name="Cichocki N."/>
            <person name="Veneault-Fourrey C."/>
            <person name="LaButti K."/>
            <person name="Lindquist E.A."/>
            <person name="Lipzen A."/>
            <person name="Lundell T."/>
            <person name="Morin E."/>
            <person name="Murat C."/>
            <person name="Riley R."/>
            <person name="Ohm R."/>
            <person name="Sun H."/>
            <person name="Tunlid A."/>
            <person name="Henrissat B."/>
            <person name="Grigoriev I.V."/>
            <person name="Hibbett D.S."/>
            <person name="Martin F."/>
        </authorList>
    </citation>
    <scope>NUCLEOTIDE SEQUENCE [LARGE SCALE GENOMIC DNA]</scope>
    <source>
        <strain evidence="1 2">SS14</strain>
    </source>
</reference>
<proteinExistence type="predicted"/>
<dbReference type="EMBL" id="KN837104">
    <property type="protein sequence ID" value="KIJ46997.1"/>
    <property type="molecule type" value="Genomic_DNA"/>
</dbReference>
<dbReference type="AlphaFoldDB" id="A0A0C9W461"/>
<keyword evidence="2" id="KW-1185">Reference proteome</keyword>
<gene>
    <name evidence="1" type="ORF">M422DRAFT_28987</name>
</gene>
<evidence type="ECO:0000313" key="1">
    <source>
        <dbReference type="EMBL" id="KIJ46997.1"/>
    </source>
</evidence>
<organism evidence="1 2">
    <name type="scientific">Sphaerobolus stellatus (strain SS14)</name>
    <dbReference type="NCBI Taxonomy" id="990650"/>
    <lineage>
        <taxon>Eukaryota</taxon>
        <taxon>Fungi</taxon>
        <taxon>Dikarya</taxon>
        <taxon>Basidiomycota</taxon>
        <taxon>Agaricomycotina</taxon>
        <taxon>Agaricomycetes</taxon>
        <taxon>Phallomycetidae</taxon>
        <taxon>Geastrales</taxon>
        <taxon>Sphaerobolaceae</taxon>
        <taxon>Sphaerobolus</taxon>
    </lineage>
</organism>
<evidence type="ECO:0000313" key="2">
    <source>
        <dbReference type="Proteomes" id="UP000054279"/>
    </source>
</evidence>
<sequence>MNDRILDNRYQSPNLPGGTIKHTCSCNAPGFGQLLFYHISHRPLPFSCTLCRTVRSAMKSGMGQEA</sequence>
<dbReference type="HOGENOM" id="CLU_2832838_0_0_1"/>
<dbReference type="Proteomes" id="UP000054279">
    <property type="component" value="Unassembled WGS sequence"/>
</dbReference>
<name>A0A0C9W461_SPHS4</name>